<dbReference type="RefSeq" id="WP_025315304.1">
    <property type="nucleotide sequence ID" value="NZ_CP007445.1"/>
</dbReference>
<sequence length="154" mass="18036">MEKKIMVSLPTEVPKINDNVNMHFMWVELNKYIDNLLPRINILDLNEWRILIMISSRATNGIGVFKRSMRYPSDKEYVISISICIPDKSQAPYGLREVKESFFKPLNEKFFILDPEFEQYESLYSYIFESAKRAIDLAFTKGIVCGGKRIKLQN</sequence>
<keyword evidence="3" id="KW-1185">Reference proteome</keyword>
<evidence type="ECO:0000313" key="2">
    <source>
        <dbReference type="EMBL" id="OTQ08092.1"/>
    </source>
</evidence>
<evidence type="ECO:0000313" key="4">
    <source>
        <dbReference type="Proteomes" id="UP000194977"/>
    </source>
</evidence>
<protein>
    <submittedName>
        <fullName evidence="1">Uncharacterized protein</fullName>
    </submittedName>
</protein>
<reference evidence="3 4" key="1">
    <citation type="submission" date="2017-03" db="EMBL/GenBank/DDBJ databases">
        <title>Comparative genomics of honeybee gut symbionts reveal geographically distinct and subgroup specific antibiotic resistance.</title>
        <authorList>
            <person name="Ludvigsen J."/>
            <person name="Porcellato D."/>
            <person name="Labee-Lund T.M."/>
            <person name="Amdam G.V."/>
            <person name="Rudi K."/>
        </authorList>
    </citation>
    <scope>NUCLEOTIDE SEQUENCE [LARGE SCALE GENOMIC DNA]</scope>
    <source>
        <strain evidence="1 4">A-7-12</strain>
        <strain evidence="2 3">A-9-12</strain>
    </source>
</reference>
<organism evidence="1 4">
    <name type="scientific">Gilliamella apicola</name>
    <dbReference type="NCBI Taxonomy" id="1196095"/>
    <lineage>
        <taxon>Bacteria</taxon>
        <taxon>Pseudomonadati</taxon>
        <taxon>Pseudomonadota</taxon>
        <taxon>Gammaproteobacteria</taxon>
        <taxon>Orbales</taxon>
        <taxon>Orbaceae</taxon>
        <taxon>Gilliamella</taxon>
    </lineage>
</organism>
<dbReference type="EMBL" id="NARP01000060">
    <property type="protein sequence ID" value="OTP97637.1"/>
    <property type="molecule type" value="Genomic_DNA"/>
</dbReference>
<dbReference type="InterPro" id="IPR028963">
    <property type="entry name" value="Imm9"/>
</dbReference>
<evidence type="ECO:0000313" key="3">
    <source>
        <dbReference type="Proteomes" id="UP000194800"/>
    </source>
</evidence>
<name>X2GZW7_9GAMM</name>
<dbReference type="Proteomes" id="UP000194800">
    <property type="component" value="Unassembled WGS sequence"/>
</dbReference>
<comment type="caution">
    <text evidence="1">The sequence shown here is derived from an EMBL/GenBank/DDBJ whole genome shotgun (WGS) entry which is preliminary data.</text>
</comment>
<proteinExistence type="predicted"/>
<dbReference type="AlphaFoldDB" id="X2GZW7"/>
<dbReference type="Proteomes" id="UP000194977">
    <property type="component" value="Unassembled WGS sequence"/>
</dbReference>
<dbReference type="eggNOG" id="ENOG5032RNT">
    <property type="taxonomic scope" value="Bacteria"/>
</dbReference>
<gene>
    <name evidence="2" type="ORF">B6C91_13400</name>
    <name evidence="1" type="ORF">B6D08_14015</name>
</gene>
<dbReference type="OrthoDB" id="7064835at2"/>
<accession>X2GZW7</accession>
<dbReference type="Pfam" id="PF15587">
    <property type="entry name" value="Imm9"/>
    <property type="match status" value="1"/>
</dbReference>
<dbReference type="HOGENOM" id="CLU_1701748_0_0_6"/>
<dbReference type="GeneID" id="29848968"/>
<dbReference type="EMBL" id="NART01000110">
    <property type="protein sequence ID" value="OTQ08092.1"/>
    <property type="molecule type" value="Genomic_DNA"/>
</dbReference>
<dbReference type="KEGG" id="gap:GAPWK_1133"/>
<evidence type="ECO:0000313" key="1">
    <source>
        <dbReference type="EMBL" id="OTP97637.1"/>
    </source>
</evidence>